<dbReference type="OrthoDB" id="8117462at2"/>
<gene>
    <name evidence="3" type="ORF">DFR52_10780</name>
</gene>
<feature type="region of interest" description="Disordered" evidence="1">
    <location>
        <begin position="52"/>
        <end position="82"/>
    </location>
</feature>
<comment type="caution">
    <text evidence="3">The sequence shown here is derived from an EMBL/GenBank/DDBJ whole genome shotgun (WGS) entry which is preliminary data.</text>
</comment>
<sequence length="82" mass="8561">MTRINRTAALLIAAAVISPLTLSTALAAGTPAREQPACTQSDSVEGVDCTVTHSTGERDQREPSKASKYPDGPVNMGSGVWF</sequence>
<reference evidence="3 4" key="1">
    <citation type="submission" date="2018-05" db="EMBL/GenBank/DDBJ databases">
        <title>Genomic Encyclopedia of Type Strains, Phase IV (KMG-IV): sequencing the most valuable type-strain genomes for metagenomic binning, comparative biology and taxonomic classification.</title>
        <authorList>
            <person name="Goeker M."/>
        </authorList>
    </citation>
    <scope>NUCLEOTIDE SEQUENCE [LARGE SCALE GENOMIC DNA]</scope>
    <source>
        <strain evidence="3 4">DSM 16791</strain>
    </source>
</reference>
<protein>
    <submittedName>
        <fullName evidence="3">Uncharacterized protein</fullName>
    </submittedName>
</protein>
<keyword evidence="4" id="KW-1185">Reference proteome</keyword>
<feature type="chain" id="PRO_5016360406" evidence="2">
    <location>
        <begin position="28"/>
        <end position="82"/>
    </location>
</feature>
<feature type="signal peptide" evidence="2">
    <location>
        <begin position="1"/>
        <end position="27"/>
    </location>
</feature>
<name>A0A317PE30_9HYPH</name>
<evidence type="ECO:0000313" key="3">
    <source>
        <dbReference type="EMBL" id="PWV97168.1"/>
    </source>
</evidence>
<keyword evidence="2" id="KW-0732">Signal</keyword>
<evidence type="ECO:0000256" key="2">
    <source>
        <dbReference type="SAM" id="SignalP"/>
    </source>
</evidence>
<accession>A0A317PE30</accession>
<dbReference type="RefSeq" id="WP_110034237.1">
    <property type="nucleotide sequence ID" value="NZ_QGTR01000007.1"/>
</dbReference>
<evidence type="ECO:0000256" key="1">
    <source>
        <dbReference type="SAM" id="MobiDB-lite"/>
    </source>
</evidence>
<proteinExistence type="predicted"/>
<dbReference type="EMBL" id="QGTR01000007">
    <property type="protein sequence ID" value="PWV97168.1"/>
    <property type="molecule type" value="Genomic_DNA"/>
</dbReference>
<dbReference type="AlphaFoldDB" id="A0A317PE30"/>
<feature type="compositionally biased region" description="Basic and acidic residues" evidence="1">
    <location>
        <begin position="55"/>
        <end position="65"/>
    </location>
</feature>
<evidence type="ECO:0000313" key="4">
    <source>
        <dbReference type="Proteomes" id="UP000246352"/>
    </source>
</evidence>
<dbReference type="Proteomes" id="UP000246352">
    <property type="component" value="Unassembled WGS sequence"/>
</dbReference>
<organism evidence="3 4">
    <name type="scientific">Hoeflea marina</name>
    <dbReference type="NCBI Taxonomy" id="274592"/>
    <lineage>
        <taxon>Bacteria</taxon>
        <taxon>Pseudomonadati</taxon>
        <taxon>Pseudomonadota</taxon>
        <taxon>Alphaproteobacteria</taxon>
        <taxon>Hyphomicrobiales</taxon>
        <taxon>Rhizobiaceae</taxon>
        <taxon>Hoeflea</taxon>
    </lineage>
</organism>